<dbReference type="InterPro" id="IPR011894">
    <property type="entry name" value="PorC_KorC"/>
</dbReference>
<dbReference type="GO" id="GO:0016625">
    <property type="term" value="F:oxidoreductase activity, acting on the aldehyde or oxo group of donors, iron-sulfur protein as acceptor"/>
    <property type="evidence" value="ECO:0007669"/>
    <property type="project" value="InterPro"/>
</dbReference>
<keyword evidence="1" id="KW-0560">Oxidoreductase</keyword>
<feature type="domain" description="Pyruvate/ketoisovalerate oxidoreductase catalytic" evidence="3">
    <location>
        <begin position="10"/>
        <end position="179"/>
    </location>
</feature>
<dbReference type="SUPFAM" id="SSF53323">
    <property type="entry name" value="Pyruvate-ferredoxin oxidoreductase, PFOR, domain III"/>
    <property type="match status" value="1"/>
</dbReference>
<evidence type="ECO:0000256" key="2">
    <source>
        <dbReference type="SAM" id="MobiDB-lite"/>
    </source>
</evidence>
<dbReference type="Gene3D" id="3.40.920.10">
    <property type="entry name" value="Pyruvate-ferredoxin oxidoreductase, PFOR, domain III"/>
    <property type="match status" value="1"/>
</dbReference>
<dbReference type="PANTHER" id="PTHR43366:SF1">
    <property type="entry name" value="PYRUVATE SYNTHASE SUBUNIT PORC"/>
    <property type="match status" value="1"/>
</dbReference>
<dbReference type="PANTHER" id="PTHR43366">
    <property type="entry name" value="PYRUVATE SYNTHASE SUBUNIT PORC"/>
    <property type="match status" value="1"/>
</dbReference>
<dbReference type="Pfam" id="PF01558">
    <property type="entry name" value="POR"/>
    <property type="match status" value="1"/>
</dbReference>
<organism evidence="4">
    <name type="scientific">candidate division WOR-3 bacterium</name>
    <dbReference type="NCBI Taxonomy" id="2052148"/>
    <lineage>
        <taxon>Bacteria</taxon>
        <taxon>Bacteria division WOR-3</taxon>
    </lineage>
</organism>
<evidence type="ECO:0000313" key="4">
    <source>
        <dbReference type="EMBL" id="HDL60566.1"/>
    </source>
</evidence>
<protein>
    <submittedName>
        <fullName evidence="4">Pyruvate ferredoxin oxidoreductase</fullName>
    </submittedName>
</protein>
<dbReference type="Proteomes" id="UP000886381">
    <property type="component" value="Unassembled WGS sequence"/>
</dbReference>
<sequence>MIEIRMHGRGGQGTVVASKILADAAFKDGKYAQSFPQYGVERRGAPVVAFTRIAEHENELAVRSNIYEPDHLVILDPTLIGAVDVFHGLKEGGWVIINTPEPPEKFDVDPKYRVATVDASGVAIKYRLGSKTQPIVNTAILGAFVRATGIVTLNSLLRAIQENSPAKKEENVKAAEEAYNSTKIKK</sequence>
<dbReference type="NCBIfam" id="TIGR02175">
    <property type="entry name" value="PorC_KorC"/>
    <property type="match status" value="1"/>
</dbReference>
<proteinExistence type="predicted"/>
<dbReference type="InterPro" id="IPR002869">
    <property type="entry name" value="Pyrv_flavodox_OxRed_cen"/>
</dbReference>
<accession>A0A7V0Q8D5</accession>
<dbReference type="AlphaFoldDB" id="A0A7V0Q8D5"/>
<evidence type="ECO:0000256" key="1">
    <source>
        <dbReference type="ARBA" id="ARBA00023002"/>
    </source>
</evidence>
<evidence type="ECO:0000259" key="3">
    <source>
        <dbReference type="Pfam" id="PF01558"/>
    </source>
</evidence>
<keyword evidence="4" id="KW-0670">Pyruvate</keyword>
<gene>
    <name evidence="4" type="ORF">ENH14_03820</name>
</gene>
<dbReference type="InterPro" id="IPR019752">
    <property type="entry name" value="Pyrv/ketoisovalerate_OxRed_cat"/>
</dbReference>
<name>A0A7V0Q8D5_UNCW3</name>
<reference evidence="4" key="1">
    <citation type="journal article" date="2020" name="mSystems">
        <title>Genome- and Community-Level Interaction Insights into Carbon Utilization and Element Cycling Functions of Hydrothermarchaeota in Hydrothermal Sediment.</title>
        <authorList>
            <person name="Zhou Z."/>
            <person name="Liu Y."/>
            <person name="Xu W."/>
            <person name="Pan J."/>
            <person name="Luo Z.H."/>
            <person name="Li M."/>
        </authorList>
    </citation>
    <scope>NUCLEOTIDE SEQUENCE [LARGE SCALE GENOMIC DNA]</scope>
    <source>
        <strain evidence="4">HyVt-28</strain>
    </source>
</reference>
<dbReference type="EMBL" id="DRDR01000167">
    <property type="protein sequence ID" value="HDL60566.1"/>
    <property type="molecule type" value="Genomic_DNA"/>
</dbReference>
<dbReference type="InterPro" id="IPR051626">
    <property type="entry name" value="Oxidoreductase_gamma_subunit"/>
</dbReference>
<feature type="region of interest" description="Disordered" evidence="2">
    <location>
        <begin position="167"/>
        <end position="186"/>
    </location>
</feature>
<comment type="caution">
    <text evidence="4">The sequence shown here is derived from an EMBL/GenBank/DDBJ whole genome shotgun (WGS) entry which is preliminary data.</text>
</comment>
<feature type="compositionally biased region" description="Basic and acidic residues" evidence="2">
    <location>
        <begin position="167"/>
        <end position="176"/>
    </location>
</feature>